<keyword evidence="4" id="KW-1003">Cell membrane</keyword>
<evidence type="ECO:0000259" key="19">
    <source>
        <dbReference type="Pfam" id="PF02931"/>
    </source>
</evidence>
<dbReference type="InterPro" id="IPR018000">
    <property type="entry name" value="Neurotransmitter_ion_chnl_CS"/>
</dbReference>
<dbReference type="PANTHER" id="PTHR18945">
    <property type="entry name" value="NEUROTRANSMITTER GATED ION CHANNEL"/>
    <property type="match status" value="1"/>
</dbReference>
<dbReference type="PRINTS" id="PR00252">
    <property type="entry name" value="NRIONCHANNEL"/>
</dbReference>
<reference evidence="21" key="3">
    <citation type="submission" date="2019-06" db="EMBL/GenBank/DDBJ databases">
        <authorList>
            <person name="Poynton C."/>
            <person name="Hasenbein S."/>
            <person name="Benoit J.B."/>
            <person name="Sepulveda M.S."/>
            <person name="Poelchau M.F."/>
            <person name="Murali S.C."/>
            <person name="Chen S."/>
            <person name="Glastad K.M."/>
            <person name="Werren J.H."/>
            <person name="Vineis J.H."/>
            <person name="Bowen J.L."/>
            <person name="Friedrich M."/>
            <person name="Jones J."/>
            <person name="Robertson H.M."/>
            <person name="Feyereisen R."/>
            <person name="Mechler-Hickson A."/>
            <person name="Mathers N."/>
            <person name="Lee C.E."/>
            <person name="Colbourne J.K."/>
            <person name="Biales A."/>
            <person name="Johnston J.S."/>
            <person name="Wellborn G.A."/>
            <person name="Rosendale A.J."/>
            <person name="Cridge A.G."/>
            <person name="Munoz-Torres M.C."/>
            <person name="Bain P.A."/>
            <person name="Manny A.R."/>
            <person name="Major K.M."/>
            <person name="Lambert F.N."/>
            <person name="Vulpe C.D."/>
            <person name="Tuck P."/>
            <person name="Blalock B.J."/>
            <person name="Lin Y.-Y."/>
            <person name="Smith M.E."/>
            <person name="Ochoa-Acuna H."/>
            <person name="Chen M.-J.M."/>
            <person name="Childers C.P."/>
            <person name="Qu J."/>
            <person name="Dugan S."/>
            <person name="Lee S.L."/>
            <person name="Chao H."/>
            <person name="Dinh H."/>
            <person name="Han Y."/>
            <person name="Doddapaneni H."/>
            <person name="Worley K.C."/>
            <person name="Muzny D.M."/>
            <person name="Gibbs R.A."/>
            <person name="Richards S."/>
        </authorList>
    </citation>
    <scope>NUCLEOTIDE SEQUENCE</scope>
    <source>
        <strain evidence="21">HAZT.00-mixed</strain>
        <tissue evidence="21">Whole organism</tissue>
    </source>
</reference>
<evidence type="ECO:0000256" key="10">
    <source>
        <dbReference type="ARBA" id="ARBA00023136"/>
    </source>
</evidence>
<dbReference type="FunFam" id="2.70.170.10:FF:000013">
    <property type="entry name" value="Acetylcholine receptor subunit alpha"/>
    <property type="match status" value="1"/>
</dbReference>
<evidence type="ECO:0000256" key="18">
    <source>
        <dbReference type="RuleBase" id="RU000687"/>
    </source>
</evidence>
<reference evidence="21" key="2">
    <citation type="journal article" date="2018" name="Environ. Sci. Technol.">
        <title>The Toxicogenome of Hyalella azteca: A Model for Sediment Ecotoxicology and Evolutionary Toxicology.</title>
        <authorList>
            <person name="Poynton H.C."/>
            <person name="Hasenbein S."/>
            <person name="Benoit J.B."/>
            <person name="Sepulveda M.S."/>
            <person name="Poelchau M.F."/>
            <person name="Hughes D.S.T."/>
            <person name="Murali S.C."/>
            <person name="Chen S."/>
            <person name="Glastad K.M."/>
            <person name="Goodisman M.A.D."/>
            <person name="Werren J.H."/>
            <person name="Vineis J.H."/>
            <person name="Bowen J.L."/>
            <person name="Friedrich M."/>
            <person name="Jones J."/>
            <person name="Robertson H.M."/>
            <person name="Feyereisen R."/>
            <person name="Mechler-Hickson A."/>
            <person name="Mathers N."/>
            <person name="Lee C.E."/>
            <person name="Colbourne J.K."/>
            <person name="Biales A."/>
            <person name="Johnston J.S."/>
            <person name="Wellborn G.A."/>
            <person name="Rosendale A.J."/>
            <person name="Cridge A.G."/>
            <person name="Munoz-Torres M.C."/>
            <person name="Bain P.A."/>
            <person name="Manny A.R."/>
            <person name="Major K.M."/>
            <person name="Lambert F.N."/>
            <person name="Vulpe C.D."/>
            <person name="Tuck P."/>
            <person name="Blalock B.J."/>
            <person name="Lin Y.Y."/>
            <person name="Smith M.E."/>
            <person name="Ochoa-Acuna H."/>
            <person name="Chen M.M."/>
            <person name="Childers C.P."/>
            <person name="Qu J."/>
            <person name="Dugan S."/>
            <person name="Lee S.L."/>
            <person name="Chao H."/>
            <person name="Dinh H."/>
            <person name="Han Y."/>
            <person name="Doddapaneni H."/>
            <person name="Worley K.C."/>
            <person name="Muzny D.M."/>
            <person name="Gibbs R.A."/>
            <person name="Richards S."/>
        </authorList>
    </citation>
    <scope>NUCLEOTIDE SEQUENCE</scope>
    <source>
        <strain evidence="21">HAZT.00-mixed</strain>
        <tissue evidence="21">Whole organism</tissue>
    </source>
</reference>
<dbReference type="InterPro" id="IPR036719">
    <property type="entry name" value="Neuro-gated_channel_TM_sf"/>
</dbReference>
<feature type="transmembrane region" description="Helical" evidence="18">
    <location>
        <begin position="132"/>
        <end position="156"/>
    </location>
</feature>
<keyword evidence="5 18" id="KW-0812">Transmembrane</keyword>
<dbReference type="Proteomes" id="UP000711488">
    <property type="component" value="Unassembled WGS sequence"/>
</dbReference>
<evidence type="ECO:0008006" key="22">
    <source>
        <dbReference type="Google" id="ProtNLM"/>
    </source>
</evidence>
<keyword evidence="9 18" id="KW-0406">Ion transport</keyword>
<dbReference type="InterPro" id="IPR038050">
    <property type="entry name" value="Neuro_actylchol_rec"/>
</dbReference>
<organism evidence="21">
    <name type="scientific">Hyalella azteca</name>
    <name type="common">Amphipod</name>
    <dbReference type="NCBI Taxonomy" id="294128"/>
    <lineage>
        <taxon>Eukaryota</taxon>
        <taxon>Metazoa</taxon>
        <taxon>Ecdysozoa</taxon>
        <taxon>Arthropoda</taxon>
        <taxon>Crustacea</taxon>
        <taxon>Multicrustacea</taxon>
        <taxon>Malacostraca</taxon>
        <taxon>Eumalacostraca</taxon>
        <taxon>Peracarida</taxon>
        <taxon>Amphipoda</taxon>
        <taxon>Senticaudata</taxon>
        <taxon>Talitrida</taxon>
        <taxon>Talitroidea</taxon>
        <taxon>Hyalellidae</taxon>
        <taxon>Hyalella</taxon>
    </lineage>
</organism>
<evidence type="ECO:0000256" key="14">
    <source>
        <dbReference type="ARBA" id="ARBA00023257"/>
    </source>
</evidence>
<feature type="domain" description="Neurotransmitter-gated ion-channel transmembrane" evidence="20">
    <location>
        <begin position="138"/>
        <end position="356"/>
    </location>
</feature>
<comment type="function">
    <text evidence="1">After binding acetylcholine, the AChR responds by an extensive change in conformation that affects all subunits and leads to opening of an ion-conducting channel across the plasma membrane.</text>
</comment>
<dbReference type="GO" id="GO:0007271">
    <property type="term" value="P:synaptic transmission, cholinergic"/>
    <property type="evidence" value="ECO:0007669"/>
    <property type="project" value="UniProtKB-ARBA"/>
</dbReference>
<evidence type="ECO:0000256" key="11">
    <source>
        <dbReference type="ARBA" id="ARBA00023157"/>
    </source>
</evidence>
<feature type="transmembrane region" description="Helical" evidence="18">
    <location>
        <begin position="163"/>
        <end position="185"/>
    </location>
</feature>
<evidence type="ECO:0000256" key="2">
    <source>
        <dbReference type="ARBA" id="ARBA00009237"/>
    </source>
</evidence>
<evidence type="ECO:0000259" key="20">
    <source>
        <dbReference type="Pfam" id="PF02932"/>
    </source>
</evidence>
<dbReference type="SUPFAM" id="SSF90112">
    <property type="entry name" value="Neurotransmitter-gated ion-channel transmembrane pore"/>
    <property type="match status" value="1"/>
</dbReference>
<proteinExistence type="inferred from homology"/>
<evidence type="ECO:0000256" key="13">
    <source>
        <dbReference type="ARBA" id="ARBA00023180"/>
    </source>
</evidence>
<evidence type="ECO:0000256" key="15">
    <source>
        <dbReference type="ARBA" id="ARBA00023286"/>
    </source>
</evidence>
<keyword evidence="8" id="KW-0770">Synapse</keyword>
<keyword evidence="14" id="KW-0628">Postsynaptic cell membrane</keyword>
<keyword evidence="6" id="KW-0732">Signal</keyword>
<dbReference type="Gene3D" id="1.20.58.390">
    <property type="entry name" value="Neurotransmitter-gated ion-channel transmembrane domain"/>
    <property type="match status" value="1"/>
</dbReference>
<comment type="caution">
    <text evidence="21">The sequence shown here is derived from an EMBL/GenBank/DDBJ whole genome shotgun (WGS) entry which is preliminary data.</text>
</comment>
<dbReference type="PROSITE" id="PS00236">
    <property type="entry name" value="NEUROTR_ION_CHANNEL"/>
    <property type="match status" value="1"/>
</dbReference>
<dbReference type="Gene3D" id="2.70.170.10">
    <property type="entry name" value="Neurotransmitter-gated ion-channel ligand-binding domain"/>
    <property type="match status" value="1"/>
</dbReference>
<dbReference type="GO" id="GO:0022848">
    <property type="term" value="F:acetylcholine-gated monoatomic cation-selective channel activity"/>
    <property type="evidence" value="ECO:0007669"/>
    <property type="project" value="InterPro"/>
</dbReference>
<keyword evidence="13" id="KW-0325">Glycoprotein</keyword>
<evidence type="ECO:0000256" key="9">
    <source>
        <dbReference type="ARBA" id="ARBA00023065"/>
    </source>
</evidence>
<keyword evidence="15" id="KW-1071">Ligand-gated ion channel</keyword>
<dbReference type="FunFam" id="1.20.58.390:FF:000012">
    <property type="entry name" value="Acetylcholine receptor subunit alpha-like"/>
    <property type="match status" value="1"/>
</dbReference>
<evidence type="ECO:0000256" key="6">
    <source>
        <dbReference type="ARBA" id="ARBA00022729"/>
    </source>
</evidence>
<dbReference type="PRINTS" id="PR00254">
    <property type="entry name" value="NICOTINICR"/>
</dbReference>
<evidence type="ECO:0000256" key="8">
    <source>
        <dbReference type="ARBA" id="ARBA00023018"/>
    </source>
</evidence>
<dbReference type="GO" id="GO:0045211">
    <property type="term" value="C:postsynaptic membrane"/>
    <property type="evidence" value="ECO:0007669"/>
    <property type="project" value="UniProtKB-SubCell"/>
</dbReference>
<dbReference type="AlphaFoldDB" id="A0A6A0HF68"/>
<keyword evidence="11" id="KW-1015">Disulfide bond</keyword>
<evidence type="ECO:0000256" key="3">
    <source>
        <dbReference type="ARBA" id="ARBA00022448"/>
    </source>
</evidence>
<evidence type="ECO:0000256" key="12">
    <source>
        <dbReference type="ARBA" id="ARBA00023170"/>
    </source>
</evidence>
<keyword evidence="3 18" id="KW-0813">Transport</keyword>
<evidence type="ECO:0000313" key="21">
    <source>
        <dbReference type="EMBL" id="KAA0203545.1"/>
    </source>
</evidence>
<dbReference type="Pfam" id="PF02932">
    <property type="entry name" value="Neur_chan_memb"/>
    <property type="match status" value="1"/>
</dbReference>
<feature type="transmembrane region" description="Helical" evidence="18">
    <location>
        <begin position="197"/>
        <end position="218"/>
    </location>
</feature>
<dbReference type="Pfam" id="PF02931">
    <property type="entry name" value="Neur_chan_LBD"/>
    <property type="match status" value="1"/>
</dbReference>
<reference evidence="21" key="1">
    <citation type="submission" date="2014-08" db="EMBL/GenBank/DDBJ databases">
        <authorList>
            <person name="Murali S."/>
            <person name="Richards S."/>
            <person name="Bandaranaike D."/>
            <person name="Bellair M."/>
            <person name="Blankenburg K."/>
            <person name="Chao H."/>
            <person name="Dinh H."/>
            <person name="Doddapaneni H."/>
            <person name="Dugan-Rocha S."/>
            <person name="Elkadiri S."/>
            <person name="Gnanaolivu R."/>
            <person name="Hughes D."/>
            <person name="Lee S."/>
            <person name="Li M."/>
            <person name="Ming W."/>
            <person name="Munidasa M."/>
            <person name="Muniz J."/>
            <person name="Nguyen L."/>
            <person name="Osuji N."/>
            <person name="Pu L.-L."/>
            <person name="Puazo M."/>
            <person name="Skinner E."/>
            <person name="Qu C."/>
            <person name="Quiroz J."/>
            <person name="Raj R."/>
            <person name="Weissenberger G."/>
            <person name="Xin Y."/>
            <person name="Zou X."/>
            <person name="Han Y."/>
            <person name="Worley K."/>
            <person name="Muzny D."/>
            <person name="Gibbs R."/>
        </authorList>
    </citation>
    <scope>NUCLEOTIDE SEQUENCE</scope>
    <source>
        <strain evidence="21">HAZT.00-mixed</strain>
        <tissue evidence="21">Whole organism</tissue>
    </source>
</reference>
<feature type="domain" description="Neurotransmitter-gated ion-channel ligand-binding" evidence="19">
    <location>
        <begin position="7"/>
        <end position="131"/>
    </location>
</feature>
<dbReference type="InterPro" id="IPR006201">
    <property type="entry name" value="Neur_channel"/>
</dbReference>
<evidence type="ECO:0000256" key="1">
    <source>
        <dbReference type="ARBA" id="ARBA00003328"/>
    </source>
</evidence>
<dbReference type="CDD" id="cd19064">
    <property type="entry name" value="LGIC_TM_nAChR"/>
    <property type="match status" value="1"/>
</dbReference>
<dbReference type="EMBL" id="JQDR03001382">
    <property type="protein sequence ID" value="KAA0203545.1"/>
    <property type="molecule type" value="Genomic_DNA"/>
</dbReference>
<evidence type="ECO:0000256" key="5">
    <source>
        <dbReference type="ARBA" id="ARBA00022692"/>
    </source>
</evidence>
<protein>
    <recommendedName>
        <fullName evidence="22">Acetylcholine receptor subunit alpha-like 1</fullName>
    </recommendedName>
</protein>
<dbReference type="InterPro" id="IPR006202">
    <property type="entry name" value="Neur_chan_lig-bd"/>
</dbReference>
<evidence type="ECO:0000256" key="17">
    <source>
        <dbReference type="ARBA" id="ARBA00034104"/>
    </source>
</evidence>
<sequence length="361" mass="41353">MAIPWSSADGNYEVTIMTKAILHHNGRVKWTPPAIYKSSCEIDVEYFPFDQQTCFMKFGSWTYDGYMVDLQHLDQRADSNVVDPGIDLQEYYISTEWDILTVPAVRNEKFYPCCEEPYPDIYFNITMRRKTLFYTVNLIIPCVGISFLSVLVFYLPSDSNEKVSLCISVLLSLTVFFLLLAEIIPPTSLSVPLLGKYLLFTMILVTFSVMVTIGVLNVNFRSPSTHKMAPWVRYVFIDSLPKYLWVERPSKDEDEDTDTLAIITPTSDTLKFDIDDAPYDIPAIPPSRYDRDRYGDSTKFFPTDTLALPAPPPRVDDSALIDELDDTPSTEQKTYTSINYIAQHMKNVDTFEEVCRVTLKI</sequence>
<comment type="similarity">
    <text evidence="2">Belongs to the ligand-gated ion channel (TC 1.A.9) family. Acetylcholine receptor (TC 1.A.9.1) subfamily.</text>
</comment>
<accession>A0A6A0HF68</accession>
<keyword evidence="12" id="KW-0675">Receptor</keyword>
<comment type="caution">
    <text evidence="18">Lacks conserved residue(s) required for the propagation of feature annotation.</text>
</comment>
<dbReference type="InterPro" id="IPR036734">
    <property type="entry name" value="Neur_chan_lig-bd_sf"/>
</dbReference>
<gene>
    <name evidence="21" type="ORF">HAZT_HAZT006739</name>
</gene>
<comment type="subcellular location">
    <subcellularLocation>
        <location evidence="17">Postsynaptic cell membrane</location>
        <topology evidence="17">Multi-pass membrane protein</topology>
    </subcellularLocation>
</comment>
<dbReference type="GO" id="GO:0004888">
    <property type="term" value="F:transmembrane signaling receptor activity"/>
    <property type="evidence" value="ECO:0007669"/>
    <property type="project" value="InterPro"/>
</dbReference>
<dbReference type="InterPro" id="IPR006029">
    <property type="entry name" value="Neurotrans-gated_channel_TM"/>
</dbReference>
<dbReference type="InterPro" id="IPR002394">
    <property type="entry name" value="Nicotinic_acetylcholine_rcpt"/>
</dbReference>
<name>A0A6A0HF68_HYAAZ</name>
<dbReference type="SUPFAM" id="SSF63712">
    <property type="entry name" value="Nicotinic receptor ligand binding domain-like"/>
    <property type="match status" value="1"/>
</dbReference>
<keyword evidence="7 18" id="KW-1133">Transmembrane helix</keyword>
<keyword evidence="10 18" id="KW-0472">Membrane</keyword>
<evidence type="ECO:0000256" key="7">
    <source>
        <dbReference type="ARBA" id="ARBA00022989"/>
    </source>
</evidence>
<evidence type="ECO:0000256" key="16">
    <source>
        <dbReference type="ARBA" id="ARBA00023303"/>
    </source>
</evidence>
<evidence type="ECO:0000256" key="4">
    <source>
        <dbReference type="ARBA" id="ARBA00022475"/>
    </source>
</evidence>
<keyword evidence="16 18" id="KW-0407">Ion channel</keyword>